<evidence type="ECO:0000313" key="2">
    <source>
        <dbReference type="EMBL" id="KAJ8433088.1"/>
    </source>
</evidence>
<dbReference type="Proteomes" id="UP001153076">
    <property type="component" value="Unassembled WGS sequence"/>
</dbReference>
<feature type="compositionally biased region" description="Polar residues" evidence="1">
    <location>
        <begin position="327"/>
        <end position="338"/>
    </location>
</feature>
<feature type="region of interest" description="Disordered" evidence="1">
    <location>
        <begin position="376"/>
        <end position="407"/>
    </location>
</feature>
<evidence type="ECO:0000256" key="1">
    <source>
        <dbReference type="SAM" id="MobiDB-lite"/>
    </source>
</evidence>
<accession>A0A9Q1JXV9</accession>
<comment type="caution">
    <text evidence="2">The sequence shown here is derived from an EMBL/GenBank/DDBJ whole genome shotgun (WGS) entry which is preliminary data.</text>
</comment>
<dbReference type="AlphaFoldDB" id="A0A9Q1JXV9"/>
<dbReference type="OrthoDB" id="1752268at2759"/>
<feature type="compositionally biased region" description="Low complexity" evidence="1">
    <location>
        <begin position="276"/>
        <end position="296"/>
    </location>
</feature>
<evidence type="ECO:0000313" key="3">
    <source>
        <dbReference type="Proteomes" id="UP001153076"/>
    </source>
</evidence>
<feature type="compositionally biased region" description="Basic and acidic residues" evidence="1">
    <location>
        <begin position="305"/>
        <end position="318"/>
    </location>
</feature>
<proteinExistence type="predicted"/>
<gene>
    <name evidence="2" type="ORF">Cgig2_014136</name>
</gene>
<reference evidence="2" key="1">
    <citation type="submission" date="2022-04" db="EMBL/GenBank/DDBJ databases">
        <title>Carnegiea gigantea Genome sequencing and assembly v2.</title>
        <authorList>
            <person name="Copetti D."/>
            <person name="Sanderson M.J."/>
            <person name="Burquez A."/>
            <person name="Wojciechowski M.F."/>
        </authorList>
    </citation>
    <scope>NUCLEOTIDE SEQUENCE</scope>
    <source>
        <strain evidence="2">SGP5-SGP5p</strain>
        <tissue evidence="2">Aerial part</tissue>
    </source>
</reference>
<dbReference type="EMBL" id="JAKOGI010000561">
    <property type="protein sequence ID" value="KAJ8433088.1"/>
    <property type="molecule type" value="Genomic_DNA"/>
</dbReference>
<protein>
    <submittedName>
        <fullName evidence="2">Uncharacterized protein</fullName>
    </submittedName>
</protein>
<sequence>MEFHWIYGSLLGANLFYTSESSRASPRAARTSPPKREAYVTVDALKSLMSTMADAITRQVTEQVKRAIEVAGSTRPVHGEEPSHRSEEIPSLCLVERSREATRGRIAASATASTPYARHSRRTAWLEGTRGSIVNSMSKAGIPQPNFLWQEQERAPPPPRDKGCSTEIVATTVGGYVEDMTRAAWKAQLRTAWQVLTVEQGSCITAPTMVSPYNDPLGVEMKIASAIVWRILVDTGGSVYIRPGTYCLEIPQGTPIPQAWHSSNLRKYHGPGGYTSGSPPSSRPSSSDAPASASKGLVASSSPHPRTEERTPPPRDRVLPQQLVRARQQSAGRPQNTRCMRIRLQGSARPCGDRRGFPSGLAASVEAPSFRARGPRYRPVASHSISDIERRAPPAAGSPQRPSPPFAKTSAIAISSSEIFRGSEASGFASSQDLIISWTRVSFMLASALMKLAEGCEVNDKVPPAPRVAAPAPWEGVGRACGVGIRSPEDRHPDWGTDGWSTLAPSTIEGADTSVSPGGPLVLCFLQIGKLTAGLFPRGAREGACGRKLSQSQEKLRNLLGNEELTLFLPLALGSSCHLLWGSIPSFEDRQPIPRLIYTKQTRSQHQTKERSVLERLSTLSNVFEDKKTGRSKKKVIRKKLQPRLALSLHKPLHRLDSLSHKPRDRPRPVVLADIKHEISGRASLFSHRLPEGVLNQFSLIPIRDIAPTRFSAHEEEVVLPVLQFRLFLNSRHEP</sequence>
<name>A0A9Q1JXV9_9CARY</name>
<feature type="region of interest" description="Disordered" evidence="1">
    <location>
        <begin position="270"/>
        <end position="338"/>
    </location>
</feature>
<organism evidence="2 3">
    <name type="scientific">Carnegiea gigantea</name>
    <dbReference type="NCBI Taxonomy" id="171969"/>
    <lineage>
        <taxon>Eukaryota</taxon>
        <taxon>Viridiplantae</taxon>
        <taxon>Streptophyta</taxon>
        <taxon>Embryophyta</taxon>
        <taxon>Tracheophyta</taxon>
        <taxon>Spermatophyta</taxon>
        <taxon>Magnoliopsida</taxon>
        <taxon>eudicotyledons</taxon>
        <taxon>Gunneridae</taxon>
        <taxon>Pentapetalae</taxon>
        <taxon>Caryophyllales</taxon>
        <taxon>Cactineae</taxon>
        <taxon>Cactaceae</taxon>
        <taxon>Cactoideae</taxon>
        <taxon>Echinocereeae</taxon>
        <taxon>Carnegiea</taxon>
    </lineage>
</organism>
<keyword evidence="3" id="KW-1185">Reference proteome</keyword>